<evidence type="ECO:0000256" key="7">
    <source>
        <dbReference type="ARBA" id="ARBA00023242"/>
    </source>
</evidence>
<comment type="function">
    <text evidence="10">Interacts strongly with CDK4 and CDK6 and inhibits them.</text>
</comment>
<dbReference type="GO" id="GO:0004861">
    <property type="term" value="F:cyclin-dependent protein serine/threonine kinase inhibitor activity"/>
    <property type="evidence" value="ECO:0007669"/>
    <property type="project" value="Ensembl"/>
</dbReference>
<dbReference type="GO" id="GO:1902230">
    <property type="term" value="P:negative regulation of intrinsic apoptotic signaling pathway in response to DNA damage"/>
    <property type="evidence" value="ECO:0007669"/>
    <property type="project" value="Ensembl"/>
</dbReference>
<dbReference type="PANTHER" id="PTHR24201:SF7">
    <property type="entry name" value="CYCLIN-DEPENDENT KINASE 4 INHIBITOR D"/>
    <property type="match status" value="1"/>
</dbReference>
<keyword evidence="8" id="KW-0131">Cell cycle</keyword>
<evidence type="ECO:0000256" key="5">
    <source>
        <dbReference type="ARBA" id="ARBA00022990"/>
    </source>
</evidence>
<evidence type="ECO:0000256" key="6">
    <source>
        <dbReference type="ARBA" id="ARBA00023043"/>
    </source>
</evidence>
<dbReference type="AlphaFoldDB" id="A0A8C5SHJ8"/>
<evidence type="ECO:0000256" key="8">
    <source>
        <dbReference type="ARBA" id="ARBA00023306"/>
    </source>
</evidence>
<dbReference type="Ensembl" id="ENSLLTT00000016598.1">
    <property type="protein sequence ID" value="ENSLLTP00000015985.1"/>
    <property type="gene ID" value="ENSLLTG00000012224.1"/>
</dbReference>
<dbReference type="InterPro" id="IPR036770">
    <property type="entry name" value="Ankyrin_rpt-contain_sf"/>
</dbReference>
<gene>
    <name evidence="15" type="primary">CDKN2D</name>
</gene>
<dbReference type="GO" id="GO:0032526">
    <property type="term" value="P:response to retinoic acid"/>
    <property type="evidence" value="ECO:0007669"/>
    <property type="project" value="Ensembl"/>
</dbReference>
<dbReference type="GO" id="GO:0000731">
    <property type="term" value="P:DNA synthesis involved in DNA repair"/>
    <property type="evidence" value="ECO:0007669"/>
    <property type="project" value="Ensembl"/>
</dbReference>
<evidence type="ECO:0000256" key="14">
    <source>
        <dbReference type="PROSITE-ProRule" id="PRU00023"/>
    </source>
</evidence>
<dbReference type="SMART" id="SM00248">
    <property type="entry name" value="ANK"/>
    <property type="match status" value="3"/>
</dbReference>
<dbReference type="InterPro" id="IPR050776">
    <property type="entry name" value="Ank_Repeat/CDKN_Inhibitor"/>
</dbReference>
<dbReference type="FunFam" id="1.25.40.20:FF:000169">
    <property type="entry name" value="Cyclin-dependent kinase 4 inhibitor D"/>
    <property type="match status" value="1"/>
</dbReference>
<evidence type="ECO:0000256" key="9">
    <source>
        <dbReference type="ARBA" id="ARBA00038438"/>
    </source>
</evidence>
<dbReference type="Gene3D" id="1.25.40.20">
    <property type="entry name" value="Ankyrin repeat-containing domain"/>
    <property type="match status" value="1"/>
</dbReference>
<comment type="similarity">
    <text evidence="9">Belongs to the CDKN2 cyclin-dependent kinase inhibitor family.</text>
</comment>
<evidence type="ECO:0000256" key="2">
    <source>
        <dbReference type="ARBA" id="ARBA00004496"/>
    </source>
</evidence>
<protein>
    <recommendedName>
        <fullName evidence="12">Cyclin-dependent kinase 4 inhibitor D</fullName>
    </recommendedName>
    <alternativeName>
        <fullName evidence="13">p19-INK4d</fullName>
    </alternativeName>
</protein>
<keyword evidence="5" id="KW-0007">Acetylation</keyword>
<reference evidence="15" key="2">
    <citation type="submission" date="2025-09" db="UniProtKB">
        <authorList>
            <consortium name="Ensembl"/>
        </authorList>
    </citation>
    <scope>IDENTIFICATION</scope>
</reference>
<evidence type="ECO:0000313" key="15">
    <source>
        <dbReference type="Ensembl" id="ENSLLTP00000015985.1"/>
    </source>
</evidence>
<keyword evidence="3" id="KW-0963">Cytoplasm</keyword>
<evidence type="ECO:0000256" key="12">
    <source>
        <dbReference type="ARBA" id="ARBA00070050"/>
    </source>
</evidence>
<comment type="subunit">
    <text evidence="11">Interacts with CDK6.</text>
</comment>
<evidence type="ECO:0000313" key="16">
    <source>
        <dbReference type="Proteomes" id="UP000694406"/>
    </source>
</evidence>
<proteinExistence type="inferred from homology"/>
<dbReference type="PANTHER" id="PTHR24201">
    <property type="entry name" value="ANK_REP_REGION DOMAIN-CONTAINING PROTEIN"/>
    <property type="match status" value="1"/>
</dbReference>
<name>A0A8C5SHJ8_LATLA</name>
<dbReference type="Pfam" id="PF12796">
    <property type="entry name" value="Ank_2"/>
    <property type="match status" value="1"/>
</dbReference>
<dbReference type="Proteomes" id="UP000694406">
    <property type="component" value="Unplaced"/>
</dbReference>
<evidence type="ECO:0000256" key="4">
    <source>
        <dbReference type="ARBA" id="ARBA00022737"/>
    </source>
</evidence>
<evidence type="ECO:0000256" key="3">
    <source>
        <dbReference type="ARBA" id="ARBA00022490"/>
    </source>
</evidence>
<dbReference type="GO" id="GO:0033280">
    <property type="term" value="P:response to vitamin D"/>
    <property type="evidence" value="ECO:0007669"/>
    <property type="project" value="Ensembl"/>
</dbReference>
<evidence type="ECO:0000256" key="10">
    <source>
        <dbReference type="ARBA" id="ARBA00056064"/>
    </source>
</evidence>
<dbReference type="GO" id="GO:0005829">
    <property type="term" value="C:cytosol"/>
    <property type="evidence" value="ECO:0007669"/>
    <property type="project" value="Ensembl"/>
</dbReference>
<dbReference type="PROSITE" id="PS50088">
    <property type="entry name" value="ANK_REPEAT"/>
    <property type="match status" value="1"/>
</dbReference>
<reference evidence="15" key="1">
    <citation type="submission" date="2025-08" db="UniProtKB">
        <authorList>
            <consortium name="Ensembl"/>
        </authorList>
    </citation>
    <scope>IDENTIFICATION</scope>
</reference>
<dbReference type="GO" id="GO:0008285">
    <property type="term" value="P:negative regulation of cell population proliferation"/>
    <property type="evidence" value="ECO:0007669"/>
    <property type="project" value="Ensembl"/>
</dbReference>
<keyword evidence="4" id="KW-0677">Repeat</keyword>
<keyword evidence="16" id="KW-1185">Reference proteome</keyword>
<keyword evidence="6 14" id="KW-0040">ANK repeat</keyword>
<dbReference type="GeneTree" id="ENSGT00940000159801"/>
<dbReference type="GO" id="GO:0048102">
    <property type="term" value="P:autophagic cell death"/>
    <property type="evidence" value="ECO:0007669"/>
    <property type="project" value="Ensembl"/>
</dbReference>
<dbReference type="GO" id="GO:0030308">
    <property type="term" value="P:negative regulation of cell growth"/>
    <property type="evidence" value="ECO:0007669"/>
    <property type="project" value="Ensembl"/>
</dbReference>
<feature type="repeat" description="ANK" evidence="14">
    <location>
        <begin position="141"/>
        <end position="173"/>
    </location>
</feature>
<dbReference type="PROSITE" id="PS50297">
    <property type="entry name" value="ANK_REP_REGION"/>
    <property type="match status" value="1"/>
</dbReference>
<accession>A0A8C5SHJ8</accession>
<keyword evidence="7" id="KW-0539">Nucleus</keyword>
<sequence length="222" mass="24344">MRSIYACTEAFPASWKQWGVELLRELRCQYLHCKRKLLLTAQESCSDDCQFIHFRLSFSPAGACAGMQPGNAEIRAGDRLTGAAARGDIAEVRHILHLELVHPDSHNRFGKTALQVMMFGNIFVAEELLKQGANPNIQDGSGTTPAHDAARTGFLDTLKILVEHGADVNIPDASGSLPIHVAIQEGHTDVVFSISGDLMIPEPLVAVSLLTFQWLALPFMHF</sequence>
<dbReference type="InterPro" id="IPR002110">
    <property type="entry name" value="Ankyrin_rpt"/>
</dbReference>
<evidence type="ECO:0000256" key="11">
    <source>
        <dbReference type="ARBA" id="ARBA00065666"/>
    </source>
</evidence>
<organism evidence="15 16">
    <name type="scientific">Laticauda laticaudata</name>
    <name type="common">Blue-ringed sea krait</name>
    <name type="synonym">Blue-lipped sea krait</name>
    <dbReference type="NCBI Taxonomy" id="8630"/>
    <lineage>
        <taxon>Eukaryota</taxon>
        <taxon>Metazoa</taxon>
        <taxon>Chordata</taxon>
        <taxon>Craniata</taxon>
        <taxon>Vertebrata</taxon>
        <taxon>Euteleostomi</taxon>
        <taxon>Lepidosauria</taxon>
        <taxon>Squamata</taxon>
        <taxon>Bifurcata</taxon>
        <taxon>Unidentata</taxon>
        <taxon>Episquamata</taxon>
        <taxon>Toxicofera</taxon>
        <taxon>Serpentes</taxon>
        <taxon>Colubroidea</taxon>
        <taxon>Elapidae</taxon>
        <taxon>Laticaudinae</taxon>
        <taxon>Laticauda</taxon>
    </lineage>
</organism>
<dbReference type="SUPFAM" id="SSF48403">
    <property type="entry name" value="Ankyrin repeat"/>
    <property type="match status" value="1"/>
</dbReference>
<comment type="subcellular location">
    <subcellularLocation>
        <location evidence="2">Cytoplasm</location>
    </subcellularLocation>
    <subcellularLocation>
        <location evidence="1">Nucleus</location>
    </subcellularLocation>
</comment>
<dbReference type="GO" id="GO:2000134">
    <property type="term" value="P:negative regulation of G1/S transition of mitotic cell cycle"/>
    <property type="evidence" value="ECO:0007669"/>
    <property type="project" value="Ensembl"/>
</dbReference>
<dbReference type="GO" id="GO:0005654">
    <property type="term" value="C:nucleoplasm"/>
    <property type="evidence" value="ECO:0007669"/>
    <property type="project" value="Ensembl"/>
</dbReference>
<dbReference type="GO" id="GO:0009411">
    <property type="term" value="P:response to UV"/>
    <property type="evidence" value="ECO:0007669"/>
    <property type="project" value="Ensembl"/>
</dbReference>
<dbReference type="GO" id="GO:0019901">
    <property type="term" value="F:protein kinase binding"/>
    <property type="evidence" value="ECO:0007669"/>
    <property type="project" value="Ensembl"/>
</dbReference>
<evidence type="ECO:0000256" key="13">
    <source>
        <dbReference type="ARBA" id="ARBA00082064"/>
    </source>
</evidence>
<evidence type="ECO:0000256" key="1">
    <source>
        <dbReference type="ARBA" id="ARBA00004123"/>
    </source>
</evidence>